<sequence length="162" mass="18108">MIKKVLLSALLCIVINSSYASDWNTEIVSWEEEYPLSTHSFKIKGEDLSIATAVGAEVIRSHQGTQRLYINFYIMNEADACNPSDTPRKATILVNNQPIQMSQFCHYKNEVSMLQTTALSDKGVNFIINAFRNSQDTVRIKYGSFDADLSAVGFTEAWGQGN</sequence>
<proteinExistence type="predicted"/>
<protein>
    <submittedName>
        <fullName evidence="2">Uncharacterized protein</fullName>
    </submittedName>
</protein>
<evidence type="ECO:0000313" key="2">
    <source>
        <dbReference type="EMBL" id="MCQ1059883.1"/>
    </source>
</evidence>
<keyword evidence="1" id="KW-0732">Signal</keyword>
<accession>A0ABT1N553</accession>
<name>A0ABT1N553_9GAMM</name>
<dbReference type="Proteomes" id="UP001524460">
    <property type="component" value="Unassembled WGS sequence"/>
</dbReference>
<evidence type="ECO:0000256" key="1">
    <source>
        <dbReference type="SAM" id="SignalP"/>
    </source>
</evidence>
<dbReference type="RefSeq" id="WP_255043998.1">
    <property type="nucleotide sequence ID" value="NZ_JANEYT010000049.1"/>
</dbReference>
<reference evidence="2 3" key="1">
    <citation type="submission" date="2022-07" db="EMBL/GenBank/DDBJ databases">
        <title>Photobacterium pectinilyticum sp. nov., a marine bacterium isolated from surface seawater of Qingdao offshore.</title>
        <authorList>
            <person name="Wang X."/>
        </authorList>
    </citation>
    <scope>NUCLEOTIDE SEQUENCE [LARGE SCALE GENOMIC DNA]</scope>
    <source>
        <strain evidence="2 3">ZSDE20</strain>
    </source>
</reference>
<feature type="signal peptide" evidence="1">
    <location>
        <begin position="1"/>
        <end position="20"/>
    </location>
</feature>
<organism evidence="2 3">
    <name type="scientific">Photobacterium pectinilyticum</name>
    <dbReference type="NCBI Taxonomy" id="2906793"/>
    <lineage>
        <taxon>Bacteria</taxon>
        <taxon>Pseudomonadati</taxon>
        <taxon>Pseudomonadota</taxon>
        <taxon>Gammaproteobacteria</taxon>
        <taxon>Vibrionales</taxon>
        <taxon>Vibrionaceae</taxon>
        <taxon>Photobacterium</taxon>
    </lineage>
</organism>
<feature type="chain" id="PRO_5046860858" evidence="1">
    <location>
        <begin position="21"/>
        <end position="162"/>
    </location>
</feature>
<comment type="caution">
    <text evidence="2">The sequence shown here is derived from an EMBL/GenBank/DDBJ whole genome shotgun (WGS) entry which is preliminary data.</text>
</comment>
<dbReference type="EMBL" id="JANEYT010000049">
    <property type="protein sequence ID" value="MCQ1059883.1"/>
    <property type="molecule type" value="Genomic_DNA"/>
</dbReference>
<keyword evidence="3" id="KW-1185">Reference proteome</keyword>
<gene>
    <name evidence="2" type="ORF">NHN17_17685</name>
</gene>
<evidence type="ECO:0000313" key="3">
    <source>
        <dbReference type="Proteomes" id="UP001524460"/>
    </source>
</evidence>